<feature type="transmembrane region" description="Helical" evidence="8">
    <location>
        <begin position="7"/>
        <end position="27"/>
    </location>
</feature>
<evidence type="ECO:0000256" key="1">
    <source>
        <dbReference type="ARBA" id="ARBA00004141"/>
    </source>
</evidence>
<feature type="transmembrane region" description="Helical" evidence="8">
    <location>
        <begin position="61"/>
        <end position="83"/>
    </location>
</feature>
<keyword evidence="3" id="KW-0813">Transport</keyword>
<keyword evidence="4 8" id="KW-0812">Transmembrane</keyword>
<accession>A0ABQ1ASU1</accession>
<evidence type="ECO:0000256" key="6">
    <source>
        <dbReference type="ARBA" id="ARBA00023136"/>
    </source>
</evidence>
<dbReference type="InterPro" id="IPR036259">
    <property type="entry name" value="MFS_trans_sf"/>
</dbReference>
<comment type="caution">
    <text evidence="9">The sequence shown here is derived from an EMBL/GenBank/DDBJ whole genome shotgun (WGS) entry which is preliminary data.</text>
</comment>
<keyword evidence="10" id="KW-1185">Reference proteome</keyword>
<reference evidence="9 10" key="1">
    <citation type="submission" date="2020-01" db="EMBL/GenBank/DDBJ databases">
        <title>Draft genome sequence of Aspergillus lentulus IFM 60648.</title>
        <authorList>
            <person name="Takahashi H."/>
            <person name="Yaguchi T."/>
        </authorList>
    </citation>
    <scope>NUCLEOTIDE SEQUENCE [LARGE SCALE GENOMIC DNA]</scope>
    <source>
        <strain evidence="9 10">IFM 60648</strain>
    </source>
</reference>
<evidence type="ECO:0008006" key="11">
    <source>
        <dbReference type="Google" id="ProtNLM"/>
    </source>
</evidence>
<feature type="transmembrane region" description="Helical" evidence="8">
    <location>
        <begin position="33"/>
        <end position="52"/>
    </location>
</feature>
<evidence type="ECO:0000256" key="3">
    <source>
        <dbReference type="ARBA" id="ARBA00022448"/>
    </source>
</evidence>
<protein>
    <recommendedName>
        <fullName evidence="11">Major facilitator superfamily (MFS) profile domain-containing protein</fullName>
    </recommendedName>
</protein>
<evidence type="ECO:0000256" key="4">
    <source>
        <dbReference type="ARBA" id="ARBA00022692"/>
    </source>
</evidence>
<keyword evidence="5 8" id="KW-1133">Transmembrane helix</keyword>
<keyword evidence="7" id="KW-0325">Glycoprotein</keyword>
<organism evidence="9 10">
    <name type="scientific">Aspergillus lentulus</name>
    <dbReference type="NCBI Taxonomy" id="293939"/>
    <lineage>
        <taxon>Eukaryota</taxon>
        <taxon>Fungi</taxon>
        <taxon>Dikarya</taxon>
        <taxon>Ascomycota</taxon>
        <taxon>Pezizomycotina</taxon>
        <taxon>Eurotiomycetes</taxon>
        <taxon>Eurotiomycetidae</taxon>
        <taxon>Eurotiales</taxon>
        <taxon>Aspergillaceae</taxon>
        <taxon>Aspergillus</taxon>
        <taxon>Aspergillus subgen. Fumigati</taxon>
    </lineage>
</organism>
<comment type="subcellular location">
    <subcellularLocation>
        <location evidence="1">Membrane</location>
        <topology evidence="1">Multi-pass membrane protein</topology>
    </subcellularLocation>
</comment>
<keyword evidence="6 8" id="KW-0472">Membrane</keyword>
<dbReference type="EMBL" id="BLKI01000058">
    <property type="protein sequence ID" value="GFF87482.1"/>
    <property type="molecule type" value="Genomic_DNA"/>
</dbReference>
<evidence type="ECO:0000313" key="9">
    <source>
        <dbReference type="EMBL" id="GFF87482.1"/>
    </source>
</evidence>
<dbReference type="PANTHER" id="PTHR23501">
    <property type="entry name" value="MAJOR FACILITATOR SUPERFAMILY"/>
    <property type="match status" value="1"/>
</dbReference>
<evidence type="ECO:0000256" key="2">
    <source>
        <dbReference type="ARBA" id="ARBA00008335"/>
    </source>
</evidence>
<comment type="similarity">
    <text evidence="2">Belongs to the major facilitator superfamily.</text>
</comment>
<name>A0ABQ1ASU1_ASPLE</name>
<evidence type="ECO:0000256" key="8">
    <source>
        <dbReference type="SAM" id="Phobius"/>
    </source>
</evidence>
<proteinExistence type="inferred from homology"/>
<gene>
    <name evidence="9" type="ORF">IFM60648_08061</name>
</gene>
<dbReference type="PANTHER" id="PTHR23501:SF187">
    <property type="entry name" value="MAJOR FACILITATOR SUPERFAMILY (MFS) PROFILE DOMAIN-CONTAINING PROTEIN"/>
    <property type="match status" value="1"/>
</dbReference>
<evidence type="ECO:0000313" key="10">
    <source>
        <dbReference type="Proteomes" id="UP000465220"/>
    </source>
</evidence>
<evidence type="ECO:0000256" key="7">
    <source>
        <dbReference type="ARBA" id="ARBA00023180"/>
    </source>
</evidence>
<sequence>MRSGVDTLAIVIPLMPAGIAGGLMVAITGRYKLTIILGYSLIAVGVGLLTLLTDKSSTAKWVIFQIMTGIGGGLSLTATLPAVQAPLPEKDVAIATASWAFVRSSGAIWRAAIPAAVLNSKFDSQLSHISDQATRALLARGGAYEHVTKIFIETFDNNPTLQREILDVYLSCLKLVWQVLLALPSPRFPSPRAFHKWSCGRNW</sequence>
<evidence type="ECO:0000256" key="5">
    <source>
        <dbReference type="ARBA" id="ARBA00022989"/>
    </source>
</evidence>
<dbReference type="SUPFAM" id="SSF103473">
    <property type="entry name" value="MFS general substrate transporter"/>
    <property type="match status" value="1"/>
</dbReference>
<dbReference type="Proteomes" id="UP000465220">
    <property type="component" value="Unassembled WGS sequence"/>
</dbReference>